<evidence type="ECO:0000256" key="2">
    <source>
        <dbReference type="RuleBase" id="RU000363"/>
    </source>
</evidence>
<dbReference type="SUPFAM" id="SSF51735">
    <property type="entry name" value="NAD(P)-binding Rossmann-fold domains"/>
    <property type="match status" value="1"/>
</dbReference>
<evidence type="ECO:0000313" key="4">
    <source>
        <dbReference type="Proteomes" id="UP001058003"/>
    </source>
</evidence>
<dbReference type="Gene3D" id="3.40.50.720">
    <property type="entry name" value="NAD(P)-binding Rossmann-like Domain"/>
    <property type="match status" value="1"/>
</dbReference>
<gene>
    <name evidence="3" type="ORF">Daura_03595</name>
</gene>
<dbReference type="KEGG" id="daur:Daura_03595"/>
<dbReference type="InterPro" id="IPR002347">
    <property type="entry name" value="SDR_fam"/>
</dbReference>
<dbReference type="Pfam" id="PF00106">
    <property type="entry name" value="adh_short"/>
    <property type="match status" value="1"/>
</dbReference>
<dbReference type="PANTHER" id="PTHR43157">
    <property type="entry name" value="PHOSPHATIDYLINOSITOL-GLYCAN BIOSYNTHESIS CLASS F PROTEIN-RELATED"/>
    <property type="match status" value="1"/>
</dbReference>
<keyword evidence="4" id="KW-1185">Reference proteome</keyword>
<dbReference type="RefSeq" id="WP_169788970.1">
    <property type="nucleotide sequence ID" value="NZ_CP073767.1"/>
</dbReference>
<comment type="similarity">
    <text evidence="2">Belongs to the short-chain dehydrogenases/reductases (SDR) family.</text>
</comment>
<protein>
    <submittedName>
        <fullName evidence="3">SDR family NAD(P)-dependent oxidoreductase</fullName>
    </submittedName>
</protein>
<sequence length="277" mass="29390">MGDLTGRTVVITGASSGIGLAAAVAMARRGAHVALVGRDPDRLAAAVAQVSAAGAGRTPPAYRADFTRLDDVHVLVDHLRQRYERIDVLTNNAGGVVAGAARTVDGFEPTLQSNHLAGFLLSNLLREQLRNGRIINTSSAAHTWGNLDPADVTGDLRGARKAGMWKRYGAAKQANILFAAEAARRWPDIMSASYHPGFVRSRFGAGIGVHLVTKVTPFAKTPEQGADTLVWLASTPRPQLVSGGYYEKRKLIRPNAQTDDAGLAAALWEASMTAVGF</sequence>
<accession>A0A9Q9MLU1</accession>
<organism evidence="3 4">
    <name type="scientific">Dactylosporangium aurantiacum</name>
    <dbReference type="NCBI Taxonomy" id="35754"/>
    <lineage>
        <taxon>Bacteria</taxon>
        <taxon>Bacillati</taxon>
        <taxon>Actinomycetota</taxon>
        <taxon>Actinomycetes</taxon>
        <taxon>Micromonosporales</taxon>
        <taxon>Micromonosporaceae</taxon>
        <taxon>Dactylosporangium</taxon>
    </lineage>
</organism>
<dbReference type="InterPro" id="IPR036291">
    <property type="entry name" value="NAD(P)-bd_dom_sf"/>
</dbReference>
<dbReference type="PRINTS" id="PR00081">
    <property type="entry name" value="GDHRDH"/>
</dbReference>
<dbReference type="PRINTS" id="PR00080">
    <property type="entry name" value="SDRFAMILY"/>
</dbReference>
<dbReference type="PANTHER" id="PTHR43157:SF31">
    <property type="entry name" value="PHOSPHATIDYLINOSITOL-GLYCAN BIOSYNTHESIS CLASS F PROTEIN"/>
    <property type="match status" value="1"/>
</dbReference>
<reference evidence="3" key="1">
    <citation type="submission" date="2021-04" db="EMBL/GenBank/DDBJ databases">
        <title>Dactylosporangium aurantiacum NRRL B-8018 full assembly.</title>
        <authorList>
            <person name="Hartkoorn R.C."/>
            <person name="Beaudoing E."/>
            <person name="Hot D."/>
        </authorList>
    </citation>
    <scope>NUCLEOTIDE SEQUENCE</scope>
    <source>
        <strain evidence="3">NRRL B-8018</strain>
    </source>
</reference>
<evidence type="ECO:0000256" key="1">
    <source>
        <dbReference type="ARBA" id="ARBA00023002"/>
    </source>
</evidence>
<evidence type="ECO:0000313" key="3">
    <source>
        <dbReference type="EMBL" id="UWZ59335.1"/>
    </source>
</evidence>
<name>A0A9Q9MLU1_9ACTN</name>
<dbReference type="AlphaFoldDB" id="A0A9Q9MLU1"/>
<keyword evidence="1" id="KW-0560">Oxidoreductase</keyword>
<dbReference type="GO" id="GO:0016491">
    <property type="term" value="F:oxidoreductase activity"/>
    <property type="evidence" value="ECO:0007669"/>
    <property type="project" value="UniProtKB-KW"/>
</dbReference>
<proteinExistence type="inferred from homology"/>
<dbReference type="Proteomes" id="UP001058003">
    <property type="component" value="Chromosome"/>
</dbReference>
<dbReference type="EMBL" id="CP073767">
    <property type="protein sequence ID" value="UWZ59335.1"/>
    <property type="molecule type" value="Genomic_DNA"/>
</dbReference>